<protein>
    <submittedName>
        <fullName evidence="2">Uncharacterized protein</fullName>
    </submittedName>
</protein>
<feature type="transmembrane region" description="Helical" evidence="1">
    <location>
        <begin position="97"/>
        <end position="121"/>
    </location>
</feature>
<organism evidence="2">
    <name type="scientific">hydrothermal vent metagenome</name>
    <dbReference type="NCBI Taxonomy" id="652676"/>
    <lineage>
        <taxon>unclassified sequences</taxon>
        <taxon>metagenomes</taxon>
        <taxon>ecological metagenomes</taxon>
    </lineage>
</organism>
<proteinExistence type="predicted"/>
<feature type="transmembrane region" description="Helical" evidence="1">
    <location>
        <begin position="68"/>
        <end position="91"/>
    </location>
</feature>
<name>A0A3B0U708_9ZZZZ</name>
<sequence>MEKRNTIKIFSYLIVTVVIQQVINVTFEDHFILGLLPTFVFGAIWNYRNGKQLYKRTENKSLFNFKKFKFLTWFSIIYLVLYMLLLNIYMWPIDSEITSVGSAIFMPLSGLSSFFLLYVLYYNIDFVTRGLTEHYNNGQQRSKTIASLIFFPIGIWWIQPKIDQVKMQN</sequence>
<dbReference type="EMBL" id="UOES01000142">
    <property type="protein sequence ID" value="VAW26801.1"/>
    <property type="molecule type" value="Genomic_DNA"/>
</dbReference>
<feature type="transmembrane region" description="Helical" evidence="1">
    <location>
        <begin position="7"/>
        <end position="24"/>
    </location>
</feature>
<accession>A0A3B0U708</accession>
<keyword evidence="1" id="KW-0812">Transmembrane</keyword>
<keyword evidence="1" id="KW-1133">Transmembrane helix</keyword>
<dbReference type="AlphaFoldDB" id="A0A3B0U708"/>
<evidence type="ECO:0000313" key="2">
    <source>
        <dbReference type="EMBL" id="VAW26801.1"/>
    </source>
</evidence>
<keyword evidence="1" id="KW-0472">Membrane</keyword>
<feature type="transmembrane region" description="Helical" evidence="1">
    <location>
        <begin position="30"/>
        <end position="47"/>
    </location>
</feature>
<evidence type="ECO:0000256" key="1">
    <source>
        <dbReference type="SAM" id="Phobius"/>
    </source>
</evidence>
<gene>
    <name evidence="2" type="ORF">MNBD_BACTEROID06-1156</name>
</gene>
<reference evidence="2" key="1">
    <citation type="submission" date="2018-06" db="EMBL/GenBank/DDBJ databases">
        <authorList>
            <person name="Zhirakovskaya E."/>
        </authorList>
    </citation>
    <scope>NUCLEOTIDE SEQUENCE</scope>
</reference>
<feature type="transmembrane region" description="Helical" evidence="1">
    <location>
        <begin position="142"/>
        <end position="159"/>
    </location>
</feature>